<dbReference type="EMBL" id="JBHUHX010000021">
    <property type="protein sequence ID" value="MFD2112256.1"/>
    <property type="molecule type" value="Genomic_DNA"/>
</dbReference>
<dbReference type="Pfam" id="PF00535">
    <property type="entry name" value="Glycos_transf_2"/>
    <property type="match status" value="1"/>
</dbReference>
<evidence type="ECO:0000256" key="1">
    <source>
        <dbReference type="SAM" id="Coils"/>
    </source>
</evidence>
<keyword evidence="4" id="KW-1185">Reference proteome</keyword>
<dbReference type="Gene3D" id="3.40.50.1000">
    <property type="entry name" value="HAD superfamily/HAD-like"/>
    <property type="match status" value="1"/>
</dbReference>
<dbReference type="InterPro" id="IPR001173">
    <property type="entry name" value="Glyco_trans_2-like"/>
</dbReference>
<evidence type="ECO:0000313" key="3">
    <source>
        <dbReference type="EMBL" id="MFD2112256.1"/>
    </source>
</evidence>
<dbReference type="CDD" id="cd00761">
    <property type="entry name" value="Glyco_tranf_GTA_type"/>
    <property type="match status" value="1"/>
</dbReference>
<evidence type="ECO:0000259" key="2">
    <source>
        <dbReference type="Pfam" id="PF00535"/>
    </source>
</evidence>
<dbReference type="Gene3D" id="3.90.550.10">
    <property type="entry name" value="Spore Coat Polysaccharide Biosynthesis Protein SpsA, Chain A"/>
    <property type="match status" value="1"/>
</dbReference>
<reference evidence="4" key="1">
    <citation type="journal article" date="2019" name="Int. J. Syst. Evol. Microbiol.">
        <title>The Global Catalogue of Microorganisms (GCM) 10K type strain sequencing project: providing services to taxonomists for standard genome sequencing and annotation.</title>
        <authorList>
            <consortium name="The Broad Institute Genomics Platform"/>
            <consortium name="The Broad Institute Genome Sequencing Center for Infectious Disease"/>
            <person name="Wu L."/>
            <person name="Ma J."/>
        </authorList>
    </citation>
    <scope>NUCLEOTIDE SEQUENCE [LARGE SCALE GENOMIC DNA]</scope>
    <source>
        <strain evidence="4">KACC 12597</strain>
    </source>
</reference>
<dbReference type="PANTHER" id="PTHR43685">
    <property type="entry name" value="GLYCOSYLTRANSFERASE"/>
    <property type="match status" value="1"/>
</dbReference>
<keyword evidence="1" id="KW-0175">Coiled coil</keyword>
<dbReference type="Proteomes" id="UP001597337">
    <property type="component" value="Unassembled WGS sequence"/>
</dbReference>
<dbReference type="InterPro" id="IPR007739">
    <property type="entry name" value="RgpF"/>
</dbReference>
<proteinExistence type="predicted"/>
<dbReference type="InterPro" id="IPR023214">
    <property type="entry name" value="HAD_sf"/>
</dbReference>
<dbReference type="InterPro" id="IPR050834">
    <property type="entry name" value="Glycosyltransf_2"/>
</dbReference>
<dbReference type="Pfam" id="PF00702">
    <property type="entry name" value="Hydrolase"/>
    <property type="match status" value="1"/>
</dbReference>
<protein>
    <submittedName>
        <fullName evidence="3">Rhamnan synthesis F family protein</fullName>
    </submittedName>
</protein>
<organism evidence="3 4">
    <name type="scientific">Thiorhodococcus fuscus</name>
    <dbReference type="NCBI Taxonomy" id="527200"/>
    <lineage>
        <taxon>Bacteria</taxon>
        <taxon>Pseudomonadati</taxon>
        <taxon>Pseudomonadota</taxon>
        <taxon>Gammaproteobacteria</taxon>
        <taxon>Chromatiales</taxon>
        <taxon>Chromatiaceae</taxon>
        <taxon>Thiorhodococcus</taxon>
    </lineage>
</organism>
<dbReference type="PANTHER" id="PTHR43685:SF11">
    <property type="entry name" value="GLYCOSYLTRANSFERASE TAGX-RELATED"/>
    <property type="match status" value="1"/>
</dbReference>
<dbReference type="InterPro" id="IPR036412">
    <property type="entry name" value="HAD-like_sf"/>
</dbReference>
<evidence type="ECO:0000313" key="4">
    <source>
        <dbReference type="Proteomes" id="UP001597337"/>
    </source>
</evidence>
<dbReference type="SUPFAM" id="SSF53448">
    <property type="entry name" value="Nucleotide-diphospho-sugar transferases"/>
    <property type="match status" value="1"/>
</dbReference>
<sequence>MQPDQIDADQRLSDQKAAPLVSVIVRTKDRHDTLQYALDSCVRQDYRPLEVVLVNDGGADVSDLLCVLAPSGIKTRLISHPSSLGRCAAGNAGLEAASGDCLIFLDDDDWFEPDHIRHLVESLSDGSNRLAAYAGVSYRESPEASEIHRFNSEYDPVAQRLENRIPIHAVLFSRRLLDLGCRLDSNLDVFEDWDFWLQCARYTEFVHVDRVSAGYRAGGGSNAGWGQSAERVAQARQRLLAKWKDLWSAEELDQALRWAQDRLAETQEQLGKAMEDHRDLHETHLTLHDAHLKLHEEHQAQDEACRGLVEAHESLASQHRDLIEAHRNLEGLHGSLSQAHRLLRTEHGDLLEAHKRVQFRYQEVEQAYRATLASTSWRLTWPLRAVSLAAQRTRSGVRAVLGPLPVLVATLLEARRVAGGWRRLTVKGVVRLRQDGLSGFGRRARFHMLRRSPTKLPQIASEDAPVFCPSGEQMAVLPAFRCGIMVHVYFTDLFPELCRYLARMPISYRLMISVTSQEARAAVLEQGRVLGSHAELSVKVVPNRGRDIAPLLVAFGDEIAELDIVGHIHTKKSSYTGSSRFGEDWRRYLLDAMLGDGRRVCAALAQFAADPGVGIIYPETFPGLPYWAHTWLSNRTHGGELLAAMGHGDVDFGQYIDYPAGSMFWARTEALRPLLDLGLTLADFPPEQGQTDNTLHHAVERCLGFAAAAAGLSRRLQFLEEGRVCFRSYSPFVLQQYHPGALAERMRLVCTGDRVLSFDLFDTLLVRPFARPEAVFWMLEERIERAFGLVDFTAKRRQAESVARSRLAPGEDVGIERIYEVMGELESLDPALTRQVLDLEVATEQALLMANPVAVDLLRELHDQGRRLLLVSDMYLGESYLRPVLRRLKLDLFDRLYVSADTGRRKDRGDVWEYLLDQEGIAKEQLQHVGDNEHSDVQVLVDRGFPHPLHLMRPAALLGVVPGGQALIQVLRRRLSWRNELVLGLIANRVSRSLHAGGVPHQPFADPRVFGYGLIGPIVFVFMAWLMRRLQQDQVTSVRFLSREGWLLDRLYRRMCEHPAVRQALPDLPPSQYFYCSRSVVGLAAIRQEADFAILLGSHYDGSLRQLLGARFGLRDLGPFTAKLGETALDQVFRLPEDHLEILSILRRCLPEIQAESTQLSELIRDYWAESRVADDRIPALVDIGYSGTIQLGLMRTLDEPMNGYYFVTNASAGRVVERGGRCDACFGNLLPLEQMNDETIHRYALVLEALMTSPDGQLAGFDRVEGRPEPRFKPAGAAQRQFATLECIHEGVLDYCCDVMDVLGADFIRDGWDLAAISDLLSLVVTRRLDIGSLEEALSVEDQYCGNQELSVLDFYDQQRAGAGGA</sequence>
<comment type="caution">
    <text evidence="3">The sequence shown here is derived from an EMBL/GenBank/DDBJ whole genome shotgun (WGS) entry which is preliminary data.</text>
</comment>
<dbReference type="InterPro" id="IPR029044">
    <property type="entry name" value="Nucleotide-diphossugar_trans"/>
</dbReference>
<dbReference type="Pfam" id="PF05045">
    <property type="entry name" value="RgpF"/>
    <property type="match status" value="1"/>
</dbReference>
<dbReference type="SUPFAM" id="SSF56784">
    <property type="entry name" value="HAD-like"/>
    <property type="match status" value="1"/>
</dbReference>
<gene>
    <name evidence="3" type="ORF">ACFSJC_10435</name>
</gene>
<dbReference type="Gene3D" id="1.10.150.400">
    <property type="match status" value="1"/>
</dbReference>
<accession>A0ABW4YAX3</accession>
<feature type="coiled-coil region" evidence="1">
    <location>
        <begin position="249"/>
        <end position="283"/>
    </location>
</feature>
<name>A0ABW4YAX3_9GAMM</name>
<feature type="domain" description="Glycosyltransferase 2-like" evidence="2">
    <location>
        <begin position="22"/>
        <end position="149"/>
    </location>
</feature>
<dbReference type="RefSeq" id="WP_386026387.1">
    <property type="nucleotide sequence ID" value="NZ_JBHUHX010000021.1"/>
</dbReference>